<dbReference type="InterPro" id="IPR013738">
    <property type="entry name" value="Beta_galactosidase_Trimer"/>
</dbReference>
<dbReference type="InterPro" id="IPR017853">
    <property type="entry name" value="GH"/>
</dbReference>
<evidence type="ECO:0000256" key="3">
    <source>
        <dbReference type="ARBA" id="ARBA00012756"/>
    </source>
</evidence>
<dbReference type="Proteomes" id="UP000245697">
    <property type="component" value="Unassembled WGS sequence"/>
</dbReference>
<evidence type="ECO:0000256" key="6">
    <source>
        <dbReference type="PIRNR" id="PIRNR001084"/>
    </source>
</evidence>
<keyword evidence="9" id="KW-0862">Zinc</keyword>
<evidence type="ECO:0000256" key="1">
    <source>
        <dbReference type="ARBA" id="ARBA00001412"/>
    </source>
</evidence>
<dbReference type="EC" id="3.2.1.23" evidence="3 6"/>
<evidence type="ECO:0000313" key="14">
    <source>
        <dbReference type="Proteomes" id="UP000245697"/>
    </source>
</evidence>
<feature type="binding site" evidence="8">
    <location>
        <position position="142"/>
    </location>
    <ligand>
        <name>substrate</name>
    </ligand>
</feature>
<reference evidence="13 14" key="1">
    <citation type="submission" date="2018-05" db="EMBL/GenBank/DDBJ databases">
        <title>Genomic Encyclopedia of Archaeal and Bacterial Type Strains, Phase II (KMG-II): from individual species to whole genera.</title>
        <authorList>
            <person name="Goeker M."/>
        </authorList>
    </citation>
    <scope>NUCLEOTIDE SEQUENCE [LARGE SCALE GENOMIC DNA]</scope>
    <source>
        <strain evidence="13 14">DSM 45184</strain>
    </source>
</reference>
<feature type="active site" description="Proton donor" evidence="7">
    <location>
        <position position="143"/>
    </location>
</feature>
<dbReference type="Gene3D" id="3.20.20.80">
    <property type="entry name" value="Glycosidases"/>
    <property type="match status" value="1"/>
</dbReference>
<evidence type="ECO:0000256" key="8">
    <source>
        <dbReference type="PIRSR" id="PIRSR001084-2"/>
    </source>
</evidence>
<proteinExistence type="inferred from homology"/>
<comment type="caution">
    <text evidence="13">The sequence shown here is derived from an EMBL/GenBank/DDBJ whole genome shotgun (WGS) entry which is preliminary data.</text>
</comment>
<dbReference type="Pfam" id="PF08533">
    <property type="entry name" value="Glyco_hydro_42C"/>
    <property type="match status" value="1"/>
</dbReference>
<organism evidence="13 14">
    <name type="scientific">Actinoplanes xinjiangensis</name>
    <dbReference type="NCBI Taxonomy" id="512350"/>
    <lineage>
        <taxon>Bacteria</taxon>
        <taxon>Bacillati</taxon>
        <taxon>Actinomycetota</taxon>
        <taxon>Actinomycetes</taxon>
        <taxon>Micromonosporales</taxon>
        <taxon>Micromonosporaceae</taxon>
        <taxon>Actinoplanes</taxon>
    </lineage>
</organism>
<dbReference type="GO" id="GO:0009341">
    <property type="term" value="C:beta-galactosidase complex"/>
    <property type="evidence" value="ECO:0007669"/>
    <property type="project" value="InterPro"/>
</dbReference>
<dbReference type="GO" id="GO:0004565">
    <property type="term" value="F:beta-galactosidase activity"/>
    <property type="evidence" value="ECO:0007669"/>
    <property type="project" value="UniProtKB-EC"/>
</dbReference>
<dbReference type="PANTHER" id="PTHR36447">
    <property type="entry name" value="BETA-GALACTOSIDASE GANA"/>
    <property type="match status" value="1"/>
</dbReference>
<comment type="similarity">
    <text evidence="2 6">Belongs to the glycosyl hydrolase 42 family.</text>
</comment>
<dbReference type="InterPro" id="IPR013739">
    <property type="entry name" value="Beta_galactosidase_C"/>
</dbReference>
<dbReference type="GO" id="GO:0006012">
    <property type="term" value="P:galactose metabolic process"/>
    <property type="evidence" value="ECO:0007669"/>
    <property type="project" value="InterPro"/>
</dbReference>
<dbReference type="RefSeq" id="WP_239170266.1">
    <property type="nucleotide sequence ID" value="NZ_BONA01000054.1"/>
</dbReference>
<comment type="catalytic activity">
    <reaction evidence="1 6">
        <text>Hydrolysis of terminal non-reducing beta-D-galactose residues in beta-D-galactosides.</text>
        <dbReference type="EC" id="3.2.1.23"/>
    </reaction>
</comment>
<evidence type="ECO:0000256" key="7">
    <source>
        <dbReference type="PIRSR" id="PIRSR001084-1"/>
    </source>
</evidence>
<name>A0A316FVU7_9ACTN</name>
<feature type="binding site" evidence="8">
    <location>
        <position position="104"/>
    </location>
    <ligand>
        <name>substrate</name>
    </ligand>
</feature>
<dbReference type="InterPro" id="IPR029062">
    <property type="entry name" value="Class_I_gatase-like"/>
</dbReference>
<feature type="binding site" evidence="9">
    <location>
        <position position="108"/>
    </location>
    <ligand>
        <name>Zn(2+)</name>
        <dbReference type="ChEBI" id="CHEBI:29105"/>
    </ligand>
</feature>
<keyword evidence="14" id="KW-1185">Reference proteome</keyword>
<keyword evidence="9" id="KW-0479">Metal-binding</keyword>
<feature type="domain" description="Glycoside hydrolase family 42 N-terminal" evidence="10">
    <location>
        <begin position="7"/>
        <end position="373"/>
    </location>
</feature>
<evidence type="ECO:0000256" key="4">
    <source>
        <dbReference type="ARBA" id="ARBA00022801"/>
    </source>
</evidence>
<dbReference type="CDD" id="cd03143">
    <property type="entry name" value="A4_beta-galactosidase_middle_domain"/>
    <property type="match status" value="1"/>
</dbReference>
<dbReference type="EMBL" id="QGGR01000010">
    <property type="protein sequence ID" value="PWK46147.1"/>
    <property type="molecule type" value="Genomic_DNA"/>
</dbReference>
<evidence type="ECO:0000259" key="10">
    <source>
        <dbReference type="Pfam" id="PF02449"/>
    </source>
</evidence>
<keyword evidence="4 6" id="KW-0378">Hydrolase</keyword>
<feature type="domain" description="Beta-galactosidase trimerisation" evidence="11">
    <location>
        <begin position="386"/>
        <end position="615"/>
    </location>
</feature>
<dbReference type="Gene3D" id="3.40.50.880">
    <property type="match status" value="1"/>
</dbReference>
<dbReference type="GO" id="GO:0046872">
    <property type="term" value="F:metal ion binding"/>
    <property type="evidence" value="ECO:0007669"/>
    <property type="project" value="UniProtKB-KW"/>
</dbReference>
<evidence type="ECO:0000259" key="12">
    <source>
        <dbReference type="Pfam" id="PF08533"/>
    </source>
</evidence>
<feature type="binding site" evidence="9">
    <location>
        <position position="150"/>
    </location>
    <ligand>
        <name>Zn(2+)</name>
        <dbReference type="ChEBI" id="CHEBI:29105"/>
    </ligand>
</feature>
<dbReference type="InterPro" id="IPR003476">
    <property type="entry name" value="Glyco_hydro_42"/>
</dbReference>
<dbReference type="AlphaFoldDB" id="A0A316FVU7"/>
<evidence type="ECO:0000259" key="11">
    <source>
        <dbReference type="Pfam" id="PF08532"/>
    </source>
</evidence>
<feature type="binding site" evidence="9">
    <location>
        <position position="148"/>
    </location>
    <ligand>
        <name>Zn(2+)</name>
        <dbReference type="ChEBI" id="CHEBI:29105"/>
    </ligand>
</feature>
<dbReference type="SUPFAM" id="SSF51445">
    <property type="entry name" value="(Trans)glycosidases"/>
    <property type="match status" value="1"/>
</dbReference>
<gene>
    <name evidence="13" type="ORF">BC793_110140</name>
</gene>
<accession>A0A316FVU7</accession>
<feature type="active site" description="Nucleophile" evidence="7">
    <location>
        <position position="296"/>
    </location>
</feature>
<dbReference type="InterPro" id="IPR013529">
    <property type="entry name" value="Glyco_hydro_42_N"/>
</dbReference>
<sequence length="674" mass="72502">MLLFGGDYNPEQWPEEVWTEDVALMRQAGVNIATVGVFAWSDLEPEPGRYEFDWLDRVLDLLHEGGIKVALATPTASPPPWFTLAHPEALPVTADGIRLSHGSRDTYCVSSPAYRAAARAVAGRLAERYAHHPALAMWHVHNEYGTDCRCDVTAAAFRLWLQKRHGDLGTLNEAWTTSFWSQRYSDWAQIAPPRATQYMPNPAHVLDFRRFLSDELLDGFIEQRDLLRAANPAVPVTTNFVQGGWVSVDHARWAEEVDVVAVDHYPDDAGPGAEEQTAFAADLARGWGGGSWLLMETGPNLIYTRGRMHAKEPGRLTRHSLGYVARGSSGAMYFQWRQPRGGAELFHSALVPHAGPDTPVFREAVALGRTLRTLSPKAADAPPPAASVAVTWDAPSWWALQGPGLPAADIDYLAAVRQAHRALYRAKLQADFVFPGVSTALGDYRMIVVPQLYLVSDEAAAAFRDYVAAGGTLVVTYLSGIAEPDTRIRLGGYPGAFREILGVRVVEWHPQAPGTVITLEDGLAGATASAGLAASSGSVAFSGSVASAGLTAERWIERVETAGAATISRYADGPMAGAPAITRNRYGAGSAWYVSAGLTDDSLQALLRQVAAEAGAEPVLPGLPSEVEAVRRGDLLFLFNHGDQPATVDRVTLPPGGVRIRSADGVEGPPVGRG</sequence>
<keyword evidence="5 6" id="KW-0326">Glycosidase</keyword>
<dbReference type="Pfam" id="PF08532">
    <property type="entry name" value="Glyco_hydro_42M"/>
    <property type="match status" value="1"/>
</dbReference>
<evidence type="ECO:0000256" key="5">
    <source>
        <dbReference type="ARBA" id="ARBA00023295"/>
    </source>
</evidence>
<dbReference type="PIRSF" id="PIRSF001084">
    <property type="entry name" value="B-galactosidase"/>
    <property type="match status" value="1"/>
</dbReference>
<evidence type="ECO:0000313" key="13">
    <source>
        <dbReference type="EMBL" id="PWK46147.1"/>
    </source>
</evidence>
<dbReference type="Pfam" id="PF02449">
    <property type="entry name" value="Glyco_hydro_42"/>
    <property type="match status" value="1"/>
</dbReference>
<protein>
    <recommendedName>
        <fullName evidence="3 6">Beta-galactosidase</fullName>
        <shortName evidence="6">Beta-gal</shortName>
        <ecNumber evidence="3 6">3.2.1.23</ecNumber>
    </recommendedName>
</protein>
<evidence type="ECO:0000256" key="9">
    <source>
        <dbReference type="PIRSR" id="PIRSR001084-3"/>
    </source>
</evidence>
<evidence type="ECO:0000256" key="2">
    <source>
        <dbReference type="ARBA" id="ARBA00005940"/>
    </source>
</evidence>
<feature type="domain" description="Beta-galactosidase C-terminal" evidence="12">
    <location>
        <begin position="627"/>
        <end position="660"/>
    </location>
</feature>
<dbReference type="PANTHER" id="PTHR36447:SF1">
    <property type="entry name" value="BETA-GALACTOSIDASE GANA"/>
    <property type="match status" value="1"/>
</dbReference>
<dbReference type="SUPFAM" id="SSF52317">
    <property type="entry name" value="Class I glutamine amidotransferase-like"/>
    <property type="match status" value="1"/>
</dbReference>